<evidence type="ECO:0000256" key="8">
    <source>
        <dbReference type="ARBA" id="ARBA00023128"/>
    </source>
</evidence>
<dbReference type="FunFam" id="3.40.50.300:FF:000269">
    <property type="entry name" value="ATP-dependent RNA helicase SUPV3L1, mitochondrial"/>
    <property type="match status" value="1"/>
</dbReference>
<dbReference type="InterPro" id="IPR027417">
    <property type="entry name" value="P-loop_NTPase"/>
</dbReference>
<organism evidence="12 13">
    <name type="scientific">Phaeomoniella chlamydospora</name>
    <name type="common">Phaeoacremonium chlamydosporum</name>
    <dbReference type="NCBI Taxonomy" id="158046"/>
    <lineage>
        <taxon>Eukaryota</taxon>
        <taxon>Fungi</taxon>
        <taxon>Dikarya</taxon>
        <taxon>Ascomycota</taxon>
        <taxon>Pezizomycotina</taxon>
        <taxon>Eurotiomycetes</taxon>
        <taxon>Chaetothyriomycetidae</taxon>
        <taxon>Phaeomoniellales</taxon>
        <taxon>Phaeomoniellaceae</taxon>
        <taxon>Phaeomoniella</taxon>
    </lineage>
</organism>
<dbReference type="Gene3D" id="1.20.272.40">
    <property type="match status" value="1"/>
</dbReference>
<dbReference type="Proteomes" id="UP000053317">
    <property type="component" value="Unassembled WGS sequence"/>
</dbReference>
<keyword evidence="4" id="KW-0378">Hydrolase</keyword>
<dbReference type="OrthoDB" id="6692397at2759"/>
<dbReference type="Pfam" id="PF12513">
    <property type="entry name" value="SUV3_C"/>
    <property type="match status" value="1"/>
</dbReference>
<keyword evidence="7" id="KW-0809">Transit peptide</keyword>
<evidence type="ECO:0000256" key="3">
    <source>
        <dbReference type="ARBA" id="ARBA00022741"/>
    </source>
</evidence>
<dbReference type="InterPro" id="IPR044774">
    <property type="entry name" value="Suv3_DEXQc"/>
</dbReference>
<dbReference type="GO" id="GO:0005524">
    <property type="term" value="F:ATP binding"/>
    <property type="evidence" value="ECO:0007669"/>
    <property type="project" value="UniProtKB-KW"/>
</dbReference>
<dbReference type="GO" id="GO:0000965">
    <property type="term" value="P:mitochondrial RNA 3'-end processing"/>
    <property type="evidence" value="ECO:0007669"/>
    <property type="project" value="TreeGrafter"/>
</dbReference>
<feature type="domain" description="Helicase C-terminal" evidence="11">
    <location>
        <begin position="323"/>
        <end position="490"/>
    </location>
</feature>
<dbReference type="Gene3D" id="1.20.58.1080">
    <property type="match status" value="1"/>
</dbReference>
<comment type="subcellular location">
    <subcellularLocation>
        <location evidence="1">Mitochondrion</location>
    </subcellularLocation>
</comment>
<accession>A0A0G2DRS4</accession>
<dbReference type="PANTHER" id="PTHR12131">
    <property type="entry name" value="ATP-DEPENDENT RNA AND DNA HELICASE"/>
    <property type="match status" value="1"/>
</dbReference>
<dbReference type="SMART" id="SM00490">
    <property type="entry name" value="HELICc"/>
    <property type="match status" value="1"/>
</dbReference>
<feature type="region of interest" description="Disordered" evidence="10">
    <location>
        <begin position="1"/>
        <end position="31"/>
    </location>
</feature>
<dbReference type="InterPro" id="IPR055206">
    <property type="entry name" value="DEXQc_SUV3"/>
</dbReference>
<dbReference type="Pfam" id="PF00271">
    <property type="entry name" value="Helicase_C"/>
    <property type="match status" value="1"/>
</dbReference>
<reference evidence="12 13" key="2">
    <citation type="submission" date="2015-05" db="EMBL/GenBank/DDBJ databases">
        <authorList>
            <person name="Morales-Cruz A."/>
            <person name="Amrine K.C."/>
            <person name="Cantu D."/>
        </authorList>
    </citation>
    <scope>NUCLEOTIDE SEQUENCE [LARGE SCALE GENOMIC DNA]</scope>
    <source>
        <strain evidence="12">UCRPC4</strain>
    </source>
</reference>
<dbReference type="GO" id="GO:0045025">
    <property type="term" value="C:mitochondrial degradosome"/>
    <property type="evidence" value="ECO:0007669"/>
    <property type="project" value="TreeGrafter"/>
</dbReference>
<dbReference type="GO" id="GO:0003724">
    <property type="term" value="F:RNA helicase activity"/>
    <property type="evidence" value="ECO:0007669"/>
    <property type="project" value="UniProtKB-EC"/>
</dbReference>
<evidence type="ECO:0000259" key="11">
    <source>
        <dbReference type="PROSITE" id="PS51194"/>
    </source>
</evidence>
<feature type="region of interest" description="Disordered" evidence="10">
    <location>
        <begin position="703"/>
        <end position="745"/>
    </location>
</feature>
<keyword evidence="5 12" id="KW-0347">Helicase</keyword>
<dbReference type="EMBL" id="LCWF01000265">
    <property type="protein sequence ID" value="KKY13717.1"/>
    <property type="molecule type" value="Genomic_DNA"/>
</dbReference>
<proteinExistence type="predicted"/>
<keyword evidence="3" id="KW-0547">Nucleotide-binding</keyword>
<dbReference type="AlphaFoldDB" id="A0A0G2DRS4"/>
<keyword evidence="6" id="KW-0067">ATP-binding</keyword>
<evidence type="ECO:0000256" key="4">
    <source>
        <dbReference type="ARBA" id="ARBA00022801"/>
    </source>
</evidence>
<dbReference type="PROSITE" id="PS51194">
    <property type="entry name" value="HELICASE_CTER"/>
    <property type="match status" value="1"/>
</dbReference>
<keyword evidence="8" id="KW-0496">Mitochondrion</keyword>
<gene>
    <name evidence="12" type="ORF">UCRPC4_g06944</name>
</gene>
<dbReference type="GO" id="GO:0016787">
    <property type="term" value="F:hydrolase activity"/>
    <property type="evidence" value="ECO:0007669"/>
    <property type="project" value="UniProtKB-KW"/>
</dbReference>
<dbReference type="PANTHER" id="PTHR12131:SF1">
    <property type="entry name" value="ATP-DEPENDENT RNA HELICASE SUPV3L1, MITOCHONDRIAL-RELATED"/>
    <property type="match status" value="1"/>
</dbReference>
<dbReference type="SUPFAM" id="SSF52540">
    <property type="entry name" value="P-loop containing nucleoside triphosphate hydrolases"/>
    <property type="match status" value="1"/>
</dbReference>
<evidence type="ECO:0000256" key="1">
    <source>
        <dbReference type="ARBA" id="ARBA00004173"/>
    </source>
</evidence>
<reference evidence="12 13" key="1">
    <citation type="submission" date="2015-05" db="EMBL/GenBank/DDBJ databases">
        <title>Distinctive expansion of gene families associated with plant cell wall degradation and secondary metabolism in the genomes of grapevine trunk pathogens.</title>
        <authorList>
            <person name="Lawrence D.P."/>
            <person name="Travadon R."/>
            <person name="Rolshausen P.E."/>
            <person name="Baumgartner K."/>
        </authorList>
    </citation>
    <scope>NUCLEOTIDE SEQUENCE [LARGE SCALE GENOMIC DNA]</scope>
    <source>
        <strain evidence="12">UCRPC4</strain>
    </source>
</reference>
<evidence type="ECO:0000256" key="9">
    <source>
        <dbReference type="ARBA" id="ARBA00047984"/>
    </source>
</evidence>
<dbReference type="CDD" id="cd17913">
    <property type="entry name" value="DEXQc_Suv3"/>
    <property type="match status" value="1"/>
</dbReference>
<protein>
    <recommendedName>
        <fullName evidence="2">RNA helicase</fullName>
        <ecNumber evidence="2">3.6.4.13</ecNumber>
    </recommendedName>
</protein>
<keyword evidence="13" id="KW-1185">Reference proteome</keyword>
<dbReference type="InterPro" id="IPR050699">
    <property type="entry name" value="RNA-DNA_Helicase"/>
</dbReference>
<sequence length="745" mass="83828">MQCAPHLNANEDPELRKDSLKSNLPQDEDVASVHRGKHSTLLADVGNALNNIKSKCKTEDFANNRMLKQVSLLDPDKQHLKAFSRRVLGSFRNTADKGTERPLEENIIKACKEGSKLKRPWHIMSALIDGYAHHIMVDRGYGNDDRHSLLLDSVKYPTEFFPNARKIQRHIHLHVGPTNSGKTYNALKRLEKAETGFYAGPLRLLAHEIYTRLNAAGVQCGLVTGDEIRGMEAKPKITSHTVEMVPLHKEYDVGVIDEIQMLAHEDRGWAWTQALLGARARELHLCGEERTVPLIQELVATMGDTLHIHRYERLNVLKPMSTSLKGNLKKLRKGDCVVCFSIIKLHSMKKEIEEATGRNCAIVYGSLPSELRAQQARLFNDPDNTYDFLVASDAIGMGLNLSIKRVIFETVYKFNGTTMDVIDIPSLKQIAGRAGRYKSAQEVISKVGSPIKQPDLHIEGSRTIGLVTSLHDSDLAFVRQALKRDPEPLTRAGLRPPGEVVAQYALAFPPGTPYTYILNRLYQALSFQSRYFLCHPNDEMDHARNLEGIDLSPSTKFVLTAAPAAMRDGSIKLIYQELAMCIATQQKGHLLDLITMPLETLEQPPTGDRKLLDDLVVLHKGLTLYIWLAFRFADILESRVLAEHTKILVERNMDEVLKLLSLDPKIRETFGKRQKSVDGQRLHSVRSKVTDLKRSFDSFGNDEEVEVDETPSQPPDRKVRFFRGKRESSKLSQSLAKSSMCNTNS</sequence>
<comment type="caution">
    <text evidence="12">The sequence shown here is derived from an EMBL/GenBank/DDBJ whole genome shotgun (WGS) entry which is preliminary data.</text>
</comment>
<name>A0A0G2DRS4_PHACM</name>
<dbReference type="InterPro" id="IPR022192">
    <property type="entry name" value="SUV3_C"/>
</dbReference>
<dbReference type="InterPro" id="IPR001650">
    <property type="entry name" value="Helicase_C-like"/>
</dbReference>
<evidence type="ECO:0000256" key="5">
    <source>
        <dbReference type="ARBA" id="ARBA00022806"/>
    </source>
</evidence>
<dbReference type="EC" id="3.6.4.13" evidence="2"/>
<comment type="catalytic activity">
    <reaction evidence="9">
        <text>ATP + H2O = ADP + phosphate + H(+)</text>
        <dbReference type="Rhea" id="RHEA:13065"/>
        <dbReference type="ChEBI" id="CHEBI:15377"/>
        <dbReference type="ChEBI" id="CHEBI:15378"/>
        <dbReference type="ChEBI" id="CHEBI:30616"/>
        <dbReference type="ChEBI" id="CHEBI:43474"/>
        <dbReference type="ChEBI" id="CHEBI:456216"/>
        <dbReference type="EC" id="3.6.4.13"/>
    </reaction>
</comment>
<evidence type="ECO:0000313" key="12">
    <source>
        <dbReference type="EMBL" id="KKY13717.1"/>
    </source>
</evidence>
<evidence type="ECO:0000256" key="2">
    <source>
        <dbReference type="ARBA" id="ARBA00012552"/>
    </source>
</evidence>
<evidence type="ECO:0000256" key="10">
    <source>
        <dbReference type="SAM" id="MobiDB-lite"/>
    </source>
</evidence>
<evidence type="ECO:0000313" key="13">
    <source>
        <dbReference type="Proteomes" id="UP000053317"/>
    </source>
</evidence>
<feature type="compositionally biased region" description="Low complexity" evidence="10">
    <location>
        <begin position="730"/>
        <end position="739"/>
    </location>
</feature>
<dbReference type="CDD" id="cd18805">
    <property type="entry name" value="SF2_C_suv3"/>
    <property type="match status" value="1"/>
</dbReference>
<dbReference type="FunFam" id="3.40.50.300:FF:000957">
    <property type="entry name" value="ATP-dependent RNA helicase SUV3L, mitochondrial"/>
    <property type="match status" value="1"/>
</dbReference>
<evidence type="ECO:0000256" key="6">
    <source>
        <dbReference type="ARBA" id="ARBA00022840"/>
    </source>
</evidence>
<feature type="compositionally biased region" description="Basic and acidic residues" evidence="10">
    <location>
        <begin position="715"/>
        <end position="729"/>
    </location>
</feature>
<dbReference type="Pfam" id="PF22527">
    <property type="entry name" value="DEXQc_Suv3"/>
    <property type="match status" value="1"/>
</dbReference>
<dbReference type="Gene3D" id="3.40.50.300">
    <property type="entry name" value="P-loop containing nucleotide triphosphate hydrolases"/>
    <property type="match status" value="2"/>
</dbReference>
<evidence type="ECO:0000256" key="7">
    <source>
        <dbReference type="ARBA" id="ARBA00022946"/>
    </source>
</evidence>